<dbReference type="PANTHER" id="PTHR35526">
    <property type="entry name" value="ANTI-SIGMA-F FACTOR RSBW-RELATED"/>
    <property type="match status" value="1"/>
</dbReference>
<evidence type="ECO:0000313" key="3">
    <source>
        <dbReference type="EMBL" id="MET4576048.1"/>
    </source>
</evidence>
<name>A0ABV2Q5E1_9BURK</name>
<dbReference type="SUPFAM" id="SSF55874">
    <property type="entry name" value="ATPase domain of HSP90 chaperone/DNA topoisomerase II/histidine kinase"/>
    <property type="match status" value="1"/>
</dbReference>
<evidence type="ECO:0000256" key="1">
    <source>
        <dbReference type="ARBA" id="ARBA00022527"/>
    </source>
</evidence>
<gene>
    <name evidence="3" type="ORF">ABIE13_001148</name>
</gene>
<dbReference type="Pfam" id="PF13581">
    <property type="entry name" value="HATPase_c_2"/>
    <property type="match status" value="1"/>
</dbReference>
<organism evidence="3 4">
    <name type="scientific">Ottowia thiooxydans</name>
    <dbReference type="NCBI Taxonomy" id="219182"/>
    <lineage>
        <taxon>Bacteria</taxon>
        <taxon>Pseudomonadati</taxon>
        <taxon>Pseudomonadota</taxon>
        <taxon>Betaproteobacteria</taxon>
        <taxon>Burkholderiales</taxon>
        <taxon>Comamonadaceae</taxon>
        <taxon>Ottowia</taxon>
    </lineage>
</organism>
<dbReference type="RefSeq" id="WP_354441891.1">
    <property type="nucleotide sequence ID" value="NZ_JBEPSH010000002.1"/>
</dbReference>
<dbReference type="CDD" id="cd16936">
    <property type="entry name" value="HATPase_RsbW-like"/>
    <property type="match status" value="1"/>
</dbReference>
<dbReference type="Gene3D" id="3.30.565.10">
    <property type="entry name" value="Histidine kinase-like ATPase, C-terminal domain"/>
    <property type="match status" value="1"/>
</dbReference>
<dbReference type="Proteomes" id="UP001549320">
    <property type="component" value="Unassembled WGS sequence"/>
</dbReference>
<dbReference type="InterPro" id="IPR036890">
    <property type="entry name" value="HATPase_C_sf"/>
</dbReference>
<proteinExistence type="predicted"/>
<feature type="domain" description="Histidine kinase/HSP90-like ATPase" evidence="2">
    <location>
        <begin position="18"/>
        <end position="137"/>
    </location>
</feature>
<reference evidence="3 4" key="1">
    <citation type="submission" date="2024-06" db="EMBL/GenBank/DDBJ databases">
        <title>Sorghum-associated microbial communities from plants grown in Nebraska, USA.</title>
        <authorList>
            <person name="Schachtman D."/>
        </authorList>
    </citation>
    <scope>NUCLEOTIDE SEQUENCE [LARGE SCALE GENOMIC DNA]</scope>
    <source>
        <strain evidence="3 4">2709</strain>
    </source>
</reference>
<keyword evidence="1" id="KW-0723">Serine/threonine-protein kinase</keyword>
<evidence type="ECO:0000313" key="4">
    <source>
        <dbReference type="Proteomes" id="UP001549320"/>
    </source>
</evidence>
<dbReference type="InterPro" id="IPR003594">
    <property type="entry name" value="HATPase_dom"/>
</dbReference>
<keyword evidence="4" id="KW-1185">Reference proteome</keyword>
<dbReference type="EMBL" id="JBEPSH010000002">
    <property type="protein sequence ID" value="MET4576048.1"/>
    <property type="molecule type" value="Genomic_DNA"/>
</dbReference>
<sequence>MTRPGGCDALFRATAMSDLPALEALIERACTRVGASAEVLSELRLAVEEVFTNILRHGYRSSTGPITVTVTTTPLAIAVTLADAAPDFDPASLAVPDTSSDWQGRQVGGLGWHLVHQVMDEVRRAPGSHGGNVYTLVKKIRARPTPGALIS</sequence>
<dbReference type="InterPro" id="IPR050267">
    <property type="entry name" value="Anti-sigma-factor_SerPK"/>
</dbReference>
<accession>A0ABV2Q5E1</accession>
<comment type="caution">
    <text evidence="3">The sequence shown here is derived from an EMBL/GenBank/DDBJ whole genome shotgun (WGS) entry which is preliminary data.</text>
</comment>
<keyword evidence="1" id="KW-0808">Transferase</keyword>
<evidence type="ECO:0000259" key="2">
    <source>
        <dbReference type="Pfam" id="PF13581"/>
    </source>
</evidence>
<keyword evidence="1" id="KW-0418">Kinase</keyword>
<protein>
    <submittedName>
        <fullName evidence="3">Anti-sigma regulatory factor (Ser/Thr protein kinase)</fullName>
    </submittedName>
</protein>